<organism evidence="4 5">
    <name type="scientific">Plectus sambesii</name>
    <dbReference type="NCBI Taxonomy" id="2011161"/>
    <lineage>
        <taxon>Eukaryota</taxon>
        <taxon>Metazoa</taxon>
        <taxon>Ecdysozoa</taxon>
        <taxon>Nematoda</taxon>
        <taxon>Chromadorea</taxon>
        <taxon>Plectida</taxon>
        <taxon>Plectina</taxon>
        <taxon>Plectoidea</taxon>
        <taxon>Plectidae</taxon>
        <taxon>Plectus</taxon>
    </lineage>
</organism>
<feature type="compositionally biased region" description="Basic and acidic residues" evidence="1">
    <location>
        <begin position="48"/>
        <end position="59"/>
    </location>
</feature>
<keyword evidence="4" id="KW-1185">Reference proteome</keyword>
<evidence type="ECO:0000256" key="3">
    <source>
        <dbReference type="SAM" id="SignalP"/>
    </source>
</evidence>
<protein>
    <submittedName>
        <fullName evidence="5">Secreted protein</fullName>
    </submittedName>
</protein>
<dbReference type="WBParaSite" id="PSAMB.scaffold2837size20940.g19335.t1">
    <property type="protein sequence ID" value="PSAMB.scaffold2837size20940.g19335.t1"/>
    <property type="gene ID" value="PSAMB.scaffold2837size20940.g19335"/>
</dbReference>
<keyword evidence="2" id="KW-0472">Membrane</keyword>
<keyword evidence="2" id="KW-0812">Transmembrane</keyword>
<evidence type="ECO:0000256" key="1">
    <source>
        <dbReference type="SAM" id="MobiDB-lite"/>
    </source>
</evidence>
<feature type="transmembrane region" description="Helical" evidence="2">
    <location>
        <begin position="104"/>
        <end position="123"/>
    </location>
</feature>
<feature type="compositionally biased region" description="Low complexity" evidence="1">
    <location>
        <begin position="74"/>
        <end position="85"/>
    </location>
</feature>
<feature type="chain" id="PRO_5037892546" evidence="3">
    <location>
        <begin position="28"/>
        <end position="127"/>
    </location>
</feature>
<keyword evidence="3" id="KW-0732">Signal</keyword>
<evidence type="ECO:0000313" key="4">
    <source>
        <dbReference type="Proteomes" id="UP000887566"/>
    </source>
</evidence>
<dbReference type="Proteomes" id="UP000887566">
    <property type="component" value="Unplaced"/>
</dbReference>
<reference evidence="5" key="1">
    <citation type="submission" date="2022-11" db="UniProtKB">
        <authorList>
            <consortium name="WormBaseParasite"/>
        </authorList>
    </citation>
    <scope>IDENTIFICATION</scope>
</reference>
<keyword evidence="2" id="KW-1133">Transmembrane helix</keyword>
<feature type="compositionally biased region" description="Polar residues" evidence="1">
    <location>
        <begin position="86"/>
        <end position="97"/>
    </location>
</feature>
<proteinExistence type="predicted"/>
<dbReference type="AlphaFoldDB" id="A0A914VZM5"/>
<feature type="signal peptide" evidence="3">
    <location>
        <begin position="1"/>
        <end position="27"/>
    </location>
</feature>
<sequence>MRDRSALRLDVCRLCALLLYGLCVSGAVQHDGGWRHQRDRPRRFYNAGRREDSDRDIHPQLHQHRHEGQRLFGSSSSSASSASSSVTDRYSGGQSQQRKCKWGVVWLGWLCALLAAAWIRTAVGEDR</sequence>
<evidence type="ECO:0000313" key="5">
    <source>
        <dbReference type="WBParaSite" id="PSAMB.scaffold2837size20940.g19335.t1"/>
    </source>
</evidence>
<feature type="region of interest" description="Disordered" evidence="1">
    <location>
        <begin position="31"/>
        <end position="98"/>
    </location>
</feature>
<accession>A0A914VZM5</accession>
<name>A0A914VZM5_9BILA</name>
<evidence type="ECO:0000256" key="2">
    <source>
        <dbReference type="SAM" id="Phobius"/>
    </source>
</evidence>